<dbReference type="EMBL" id="CP076683">
    <property type="protein sequence ID" value="QWV17190.1"/>
    <property type="molecule type" value="Genomic_DNA"/>
</dbReference>
<feature type="domain" description="Type 4 fimbrial biogenesis protein PilX N-terminal" evidence="2">
    <location>
        <begin position="15"/>
        <end position="65"/>
    </location>
</feature>
<evidence type="ECO:0000259" key="2">
    <source>
        <dbReference type="Pfam" id="PF14341"/>
    </source>
</evidence>
<keyword evidence="1" id="KW-0472">Membrane</keyword>
<accession>A0A365PSD0</accession>
<reference evidence="4 5" key="1">
    <citation type="submission" date="2018-06" db="EMBL/GenBank/DDBJ databases">
        <title>Whole genome sequencing of four bacterial strains from South Shetland trench revealing bio-synthetic gene clusters.</title>
        <authorList>
            <person name="Abdel-Mageed W.M."/>
            <person name="Lehri B."/>
            <person name="Jarmusch S.A."/>
            <person name="Miranda K."/>
            <person name="Goodfellow M."/>
            <person name="Jaspars M."/>
            <person name="Karlyshev A.V."/>
        </authorList>
    </citation>
    <scope>NUCLEOTIDE SEQUENCE [LARGE SCALE GENOMIC DNA]</scope>
    <source>
        <strain evidence="4 5">SST2</strain>
    </source>
</reference>
<evidence type="ECO:0000313" key="6">
    <source>
        <dbReference type="Proteomes" id="UP000683436"/>
    </source>
</evidence>
<feature type="transmembrane region" description="Helical" evidence="1">
    <location>
        <begin position="16"/>
        <end position="37"/>
    </location>
</feature>
<sequence>MRLLGMKQTDTSSQKGAVLVVALIMLLLLTVIGLASMRGTSLQESMSGNMRDSSLALQASEAALRKGEEDVVNHFTAGTLNILEAANASDSYDDFPGASKDPEYTIVLLAKIRTSTEAGAPIDDEGALVRVESDGYGASVNADNEPSSHIKLRSTFLVEQ</sequence>
<evidence type="ECO:0000313" key="4">
    <source>
        <dbReference type="EMBL" id="RBA56288.1"/>
    </source>
</evidence>
<proteinExistence type="predicted"/>
<keyword evidence="1" id="KW-0812">Transmembrane</keyword>
<gene>
    <name evidence="4" type="ORF">DQ403_14630</name>
    <name evidence="3" type="ORF">KQ248_00245</name>
</gene>
<dbReference type="InterPro" id="IPR025746">
    <property type="entry name" value="PilX_N_dom"/>
</dbReference>
<organism evidence="4 5">
    <name type="scientific">Stutzerimonas zhaodongensis</name>
    <dbReference type="NCBI Taxonomy" id="1176257"/>
    <lineage>
        <taxon>Bacteria</taxon>
        <taxon>Pseudomonadati</taxon>
        <taxon>Pseudomonadota</taxon>
        <taxon>Gammaproteobacteria</taxon>
        <taxon>Pseudomonadales</taxon>
        <taxon>Pseudomonadaceae</taxon>
        <taxon>Stutzerimonas</taxon>
    </lineage>
</organism>
<dbReference type="EMBL" id="QNTV01000011">
    <property type="protein sequence ID" value="RBA56288.1"/>
    <property type="molecule type" value="Genomic_DNA"/>
</dbReference>
<evidence type="ECO:0000313" key="5">
    <source>
        <dbReference type="Proteomes" id="UP000252554"/>
    </source>
</evidence>
<name>A0A365PSD0_9GAMM</name>
<dbReference type="AlphaFoldDB" id="A0A365PSD0"/>
<evidence type="ECO:0000256" key="1">
    <source>
        <dbReference type="SAM" id="Phobius"/>
    </source>
</evidence>
<dbReference type="Proteomes" id="UP000252554">
    <property type="component" value="Unassembled WGS sequence"/>
</dbReference>
<keyword evidence="1" id="KW-1133">Transmembrane helix</keyword>
<keyword evidence="6" id="KW-1185">Reference proteome</keyword>
<dbReference type="Pfam" id="PF14341">
    <property type="entry name" value="PilX_N"/>
    <property type="match status" value="1"/>
</dbReference>
<reference evidence="3 6" key="2">
    <citation type="submission" date="2021-06" db="EMBL/GenBank/DDBJ databases">
        <title>Microbial metabolic specificity influences pelagic lipid remineralization.</title>
        <authorList>
            <person name="Behrendt L."/>
            <person name="Hunter J.E."/>
            <person name="Alcolombri U."/>
            <person name="Smriga S."/>
            <person name="Mincer T."/>
            <person name="Lowenstein D.P."/>
            <person name="Peaudecerf F.J."/>
            <person name="Fernandez V.I."/>
            <person name="Fredricks H."/>
            <person name="Almblad H."/>
            <person name="Harrison J.J."/>
            <person name="Stocker R."/>
            <person name="Van Mooy B.A.S."/>
        </authorList>
    </citation>
    <scope>NUCLEOTIDE SEQUENCE [LARGE SCALE GENOMIC DNA]</scope>
    <source>
        <strain evidence="3 6">A252</strain>
    </source>
</reference>
<evidence type="ECO:0000313" key="3">
    <source>
        <dbReference type="EMBL" id="QWV17190.1"/>
    </source>
</evidence>
<protein>
    <submittedName>
        <fullName evidence="4">Pilus assembly protein PilX</fullName>
    </submittedName>
</protein>
<dbReference type="Proteomes" id="UP000683436">
    <property type="component" value="Chromosome"/>
</dbReference>